<keyword evidence="2" id="KW-0472">Membrane</keyword>
<dbReference type="SUPFAM" id="SSF56935">
    <property type="entry name" value="Porins"/>
    <property type="match status" value="1"/>
</dbReference>
<dbReference type="Gene3D" id="2.40.170.20">
    <property type="entry name" value="TonB-dependent receptor, beta-barrel domain"/>
    <property type="match status" value="1"/>
</dbReference>
<dbReference type="GO" id="GO:0009279">
    <property type="term" value="C:cell outer membrane"/>
    <property type="evidence" value="ECO:0007669"/>
    <property type="project" value="UniProtKB-SubCell"/>
</dbReference>
<keyword evidence="5" id="KW-0675">Receptor</keyword>
<dbReference type="EMBL" id="UFVQ01000003">
    <property type="protein sequence ID" value="STD12332.1"/>
    <property type="molecule type" value="Genomic_DNA"/>
</dbReference>
<proteinExistence type="predicted"/>
<dbReference type="InterPro" id="IPR012910">
    <property type="entry name" value="Plug_dom"/>
</dbReference>
<evidence type="ECO:0000313" key="5">
    <source>
        <dbReference type="EMBL" id="STD12332.1"/>
    </source>
</evidence>
<name>A0A376ERD4_CHRCU</name>
<dbReference type="Pfam" id="PF13715">
    <property type="entry name" value="CarbopepD_reg_2"/>
    <property type="match status" value="1"/>
</dbReference>
<organism evidence="5 6">
    <name type="scientific">Chryseobacterium carnipullorum</name>
    <dbReference type="NCBI Taxonomy" id="1124835"/>
    <lineage>
        <taxon>Bacteria</taxon>
        <taxon>Pseudomonadati</taxon>
        <taxon>Bacteroidota</taxon>
        <taxon>Flavobacteriia</taxon>
        <taxon>Flavobacteriales</taxon>
        <taxon>Weeksellaceae</taxon>
        <taxon>Chryseobacterium group</taxon>
        <taxon>Chryseobacterium</taxon>
    </lineage>
</organism>
<dbReference type="SUPFAM" id="SSF49464">
    <property type="entry name" value="Carboxypeptidase regulatory domain-like"/>
    <property type="match status" value="1"/>
</dbReference>
<gene>
    <name evidence="5" type="ORF">NCTC13533_05191</name>
</gene>
<accession>A0A376ERD4</accession>
<sequence>MRPIFDPKINSMNTQGKKLLLLIAFLSFIAGYSQIKISGKVTFKSKGVNEINVTLKDTYDGATTDAQGNFSFETSEKGNHVLTFTHPKYQNVEKSIVIDHQDISVNAELKEQISEIDAVVVSAGSIEASDKKRATALLTPIDIYTTAGADGQISSALNYLPGVQKVGETEGLFIRGGTGTESKIFMDGSLINNYFSNSVPGIAGRDRFNTSLFKGNVFSSGGYSALYGQALSGALMLESVDLPDQSSYDLGISPIFLNAGFQKLSDDKTHSFGASLGYSLLSVMQKVFNFNTDFINAPQGLNGDFNFRIKTKSGGFFKYYGMYDSNKMGVRTEGLEPGYDFALIRLKGKNTYHNLSFKQKFGKYLLNAGTSYSYNRSDLNFSTEKNDIESEATKLLTDGNYINFKAVLERKMNKISALRAGFEMNNTDEKLNFGQVQKDYKDLISAAFVETDLGFSNALSAKIGLRAEHSSFLEKSNIAPRFALAYRLAKDWTTSFAYGLFYQNPESKYINGPADLDFQKSQHYIFQVQRSSEGRNLRFEAFYKKYDQLIKTYNITPNKEQNQQVQTALNNNGYGYAKGLELFWRDKKTLENIDYWISYSFLDSKRDFTNYPVSLRPNFASAHTLSAVAKRFIPEWKLGVNLSYTYSKGRPYYDIATKTENSNVVNYIRNEGKLKDYNALNISFDYLPNLGKKDAKAFTVLVLSVSNVLGSKNIYGYNFSLDGTRSSSVVPPVNTFVFVGAFISFGVDRTQDAINNNL</sequence>
<dbReference type="InterPro" id="IPR036942">
    <property type="entry name" value="Beta-barrel_TonB_sf"/>
</dbReference>
<evidence type="ECO:0000256" key="2">
    <source>
        <dbReference type="ARBA" id="ARBA00023136"/>
    </source>
</evidence>
<dbReference type="Pfam" id="PF07715">
    <property type="entry name" value="Plug"/>
    <property type="match status" value="1"/>
</dbReference>
<reference evidence="5 6" key="1">
    <citation type="submission" date="2018-06" db="EMBL/GenBank/DDBJ databases">
        <authorList>
            <consortium name="Pathogen Informatics"/>
            <person name="Doyle S."/>
        </authorList>
    </citation>
    <scope>NUCLEOTIDE SEQUENCE [LARGE SCALE GENOMIC DNA]</scope>
    <source>
        <strain evidence="5 6">NCTC13533</strain>
    </source>
</reference>
<dbReference type="Gene3D" id="2.60.40.1120">
    <property type="entry name" value="Carboxypeptidase-like, regulatory domain"/>
    <property type="match status" value="1"/>
</dbReference>
<evidence type="ECO:0000256" key="3">
    <source>
        <dbReference type="ARBA" id="ARBA00023237"/>
    </source>
</evidence>
<keyword evidence="3" id="KW-0998">Cell outer membrane</keyword>
<evidence type="ECO:0000256" key="1">
    <source>
        <dbReference type="ARBA" id="ARBA00004442"/>
    </source>
</evidence>
<protein>
    <submittedName>
        <fullName evidence="5">Outer membrane receptor for ferrienterochelin and colicins</fullName>
    </submittedName>
</protein>
<evidence type="ECO:0000313" key="6">
    <source>
        <dbReference type="Proteomes" id="UP000255224"/>
    </source>
</evidence>
<dbReference type="AlphaFoldDB" id="A0A376ERD4"/>
<feature type="domain" description="TonB-dependent receptor plug" evidence="4">
    <location>
        <begin position="150"/>
        <end position="233"/>
    </location>
</feature>
<dbReference type="InterPro" id="IPR008969">
    <property type="entry name" value="CarboxyPept-like_regulatory"/>
</dbReference>
<evidence type="ECO:0000259" key="4">
    <source>
        <dbReference type="Pfam" id="PF07715"/>
    </source>
</evidence>
<dbReference type="Proteomes" id="UP000255224">
    <property type="component" value="Unassembled WGS sequence"/>
</dbReference>
<comment type="subcellular location">
    <subcellularLocation>
        <location evidence="1">Cell outer membrane</location>
    </subcellularLocation>
</comment>
<dbReference type="STRING" id="297244.SAMN05421639_103706"/>